<feature type="region of interest" description="Disordered" evidence="1">
    <location>
        <begin position="383"/>
        <end position="402"/>
    </location>
</feature>
<feature type="transmembrane region" description="Helical" evidence="2">
    <location>
        <begin position="157"/>
        <end position="177"/>
    </location>
</feature>
<dbReference type="GO" id="GO:0055085">
    <property type="term" value="P:transmembrane transport"/>
    <property type="evidence" value="ECO:0007669"/>
    <property type="project" value="TreeGrafter"/>
</dbReference>
<feature type="transmembrane region" description="Helical" evidence="2">
    <location>
        <begin position="82"/>
        <end position="101"/>
    </location>
</feature>
<sequence>MASKPEQSHLYPWAQRELIVFAFITASMSIEYPGFFVPAVSKLAWASLLYWPGPFSNGVPLLSYISYDLILVGYLPNYRIGLAVVMLLIILAAGHFLVQVLDDQAGDQLKPPRASRFDTSNPNVNFHTLWRLLSRHIPHTMPLLQAIGVGSLQDFPLAQLSMLIACEAFIIVSHLNSKRSMLVKVSTKMYISAMRLIILFLTSIFAMPITEAARQSVGYAILVLHGLVIFIGFLFRHTWKLYKTIFGGRPVDRNSSTHSTSGESNLSNSFHMDSIETHSSADLLEYRQAPSREPSKRDFQPDPSTLFRPPRSGATSPAYHAPRTAIASPIPISPATDNSSPSTGQFSIDLALSEVAFQPGIDYSFRESDRFYGIEEERRFVSSTSAPNMDTNPGPLSGMRHDEAGRSQLKNNLVAGLTNAFMKSRPKVQEKGFQVKRPPRPS</sequence>
<dbReference type="Proteomes" id="UP000582016">
    <property type="component" value="Unassembled WGS sequence"/>
</dbReference>
<feature type="transmembrane region" description="Helical" evidence="2">
    <location>
        <begin position="189"/>
        <end position="210"/>
    </location>
</feature>
<feature type="transmembrane region" description="Helical" evidence="2">
    <location>
        <begin position="216"/>
        <end position="235"/>
    </location>
</feature>
<dbReference type="EMBL" id="JAAOAQ010000040">
    <property type="protein sequence ID" value="KAF5570417.1"/>
    <property type="molecule type" value="Genomic_DNA"/>
</dbReference>
<evidence type="ECO:0000256" key="1">
    <source>
        <dbReference type="SAM" id="MobiDB-lite"/>
    </source>
</evidence>
<evidence type="ECO:0000313" key="3">
    <source>
        <dbReference type="EMBL" id="KAF5570417.1"/>
    </source>
</evidence>
<proteinExistence type="predicted"/>
<keyword evidence="2" id="KW-0472">Membrane</keyword>
<dbReference type="InterPro" id="IPR040241">
    <property type="entry name" value="TRP_Flc/Pkd2-like"/>
</dbReference>
<evidence type="ECO:0000313" key="4">
    <source>
        <dbReference type="Proteomes" id="UP000582016"/>
    </source>
</evidence>
<dbReference type="GO" id="GO:0016020">
    <property type="term" value="C:membrane"/>
    <property type="evidence" value="ECO:0007669"/>
    <property type="project" value="TreeGrafter"/>
</dbReference>
<feature type="region of interest" description="Disordered" evidence="1">
    <location>
        <begin position="289"/>
        <end position="343"/>
    </location>
</feature>
<accession>A0A8H5KAK7</accession>
<keyword evidence="4" id="KW-1185">Reference proteome</keyword>
<dbReference type="PANTHER" id="PTHR31145">
    <property type="entry name" value="INTEGRAL MEMBRANE PROTEIN (AFU_ORTHOLOGUE AFUA_7G01610)"/>
    <property type="match status" value="1"/>
</dbReference>
<protein>
    <submittedName>
        <fullName evidence="3">Killer toxin subunits alpha beta</fullName>
    </submittedName>
</protein>
<keyword evidence="2" id="KW-0812">Transmembrane</keyword>
<keyword evidence="2" id="KW-1133">Transmembrane helix</keyword>
<name>A0A8H5KAK7_9HYPO</name>
<feature type="transmembrane region" description="Helical" evidence="2">
    <location>
        <begin position="55"/>
        <end position="75"/>
    </location>
</feature>
<gene>
    <name evidence="3" type="ORF">FPHYL_1253</name>
</gene>
<dbReference type="OrthoDB" id="269822at2759"/>
<reference evidence="3 4" key="1">
    <citation type="submission" date="2020-05" db="EMBL/GenBank/DDBJ databases">
        <title>Identification and distribution of gene clusters putatively required for synthesis of sphingolipid metabolism inhibitors in phylogenetically diverse species of the filamentous fungus Fusarium.</title>
        <authorList>
            <person name="Kim H.-S."/>
            <person name="Busman M."/>
            <person name="Brown D.W."/>
            <person name="Divon H."/>
            <person name="Uhlig S."/>
            <person name="Proctor R.H."/>
        </authorList>
    </citation>
    <scope>NUCLEOTIDE SEQUENCE [LARGE SCALE GENOMIC DNA]</scope>
    <source>
        <strain evidence="3 4">NRRL 13617</strain>
    </source>
</reference>
<dbReference type="PANTHER" id="PTHR31145:SF8">
    <property type="entry name" value="INTEGRAL MEMBRANE PROTEIN (AFU_ORTHOLOGUE AFUA_2G17475)"/>
    <property type="match status" value="1"/>
</dbReference>
<dbReference type="AlphaFoldDB" id="A0A8H5KAK7"/>
<feature type="transmembrane region" description="Helical" evidence="2">
    <location>
        <begin position="18"/>
        <end position="35"/>
    </location>
</feature>
<evidence type="ECO:0000256" key="2">
    <source>
        <dbReference type="SAM" id="Phobius"/>
    </source>
</evidence>
<organism evidence="3 4">
    <name type="scientific">Fusarium phyllophilum</name>
    <dbReference type="NCBI Taxonomy" id="47803"/>
    <lineage>
        <taxon>Eukaryota</taxon>
        <taxon>Fungi</taxon>
        <taxon>Dikarya</taxon>
        <taxon>Ascomycota</taxon>
        <taxon>Pezizomycotina</taxon>
        <taxon>Sordariomycetes</taxon>
        <taxon>Hypocreomycetidae</taxon>
        <taxon>Hypocreales</taxon>
        <taxon>Nectriaceae</taxon>
        <taxon>Fusarium</taxon>
        <taxon>Fusarium fujikuroi species complex</taxon>
    </lineage>
</organism>
<comment type="caution">
    <text evidence="3">The sequence shown here is derived from an EMBL/GenBank/DDBJ whole genome shotgun (WGS) entry which is preliminary data.</text>
</comment>